<accession>A0AAV4T4V8</accession>
<dbReference type="AlphaFoldDB" id="A0AAV4T4V8"/>
<organism evidence="1 2">
    <name type="scientific">Caerostris extrusa</name>
    <name type="common">Bark spider</name>
    <name type="synonym">Caerostris bankana</name>
    <dbReference type="NCBI Taxonomy" id="172846"/>
    <lineage>
        <taxon>Eukaryota</taxon>
        <taxon>Metazoa</taxon>
        <taxon>Ecdysozoa</taxon>
        <taxon>Arthropoda</taxon>
        <taxon>Chelicerata</taxon>
        <taxon>Arachnida</taxon>
        <taxon>Araneae</taxon>
        <taxon>Araneomorphae</taxon>
        <taxon>Entelegynae</taxon>
        <taxon>Araneoidea</taxon>
        <taxon>Araneidae</taxon>
        <taxon>Caerostris</taxon>
    </lineage>
</organism>
<name>A0AAV4T4V8_CAEEX</name>
<keyword evidence="2" id="KW-1185">Reference proteome</keyword>
<sequence length="97" mass="11629">MDARVYISDRQIDVGIWHGETIYFSWPCACEEWLSAERFYGIQMHPLRIRGVAKRMQIFSFQQFLLTLYDHALYLHADEKAGINLNFEWERAILQME</sequence>
<comment type="caution">
    <text evidence="1">The sequence shown here is derived from an EMBL/GenBank/DDBJ whole genome shotgun (WGS) entry which is preliminary data.</text>
</comment>
<reference evidence="1 2" key="1">
    <citation type="submission" date="2021-06" db="EMBL/GenBank/DDBJ databases">
        <title>Caerostris extrusa draft genome.</title>
        <authorList>
            <person name="Kono N."/>
            <person name="Arakawa K."/>
        </authorList>
    </citation>
    <scope>NUCLEOTIDE SEQUENCE [LARGE SCALE GENOMIC DNA]</scope>
</reference>
<evidence type="ECO:0000313" key="1">
    <source>
        <dbReference type="EMBL" id="GIY40537.1"/>
    </source>
</evidence>
<protein>
    <submittedName>
        <fullName evidence="1">Uncharacterized protein</fullName>
    </submittedName>
</protein>
<dbReference type="Proteomes" id="UP001054945">
    <property type="component" value="Unassembled WGS sequence"/>
</dbReference>
<proteinExistence type="predicted"/>
<gene>
    <name evidence="1" type="ORF">CEXT_238401</name>
</gene>
<dbReference type="EMBL" id="BPLR01010625">
    <property type="protein sequence ID" value="GIY40537.1"/>
    <property type="molecule type" value="Genomic_DNA"/>
</dbReference>
<evidence type="ECO:0000313" key="2">
    <source>
        <dbReference type="Proteomes" id="UP001054945"/>
    </source>
</evidence>